<dbReference type="Proteomes" id="UP000085678">
    <property type="component" value="Unplaced"/>
</dbReference>
<dbReference type="SUPFAM" id="SSF54427">
    <property type="entry name" value="NTF2-like"/>
    <property type="match status" value="1"/>
</dbReference>
<dbReference type="InterPro" id="IPR026698">
    <property type="entry name" value="UPF_C3orf38"/>
</dbReference>
<dbReference type="KEGG" id="lak:106158468"/>
<dbReference type="FunCoup" id="A0A1S3HV51">
    <property type="interactions" value="1169"/>
</dbReference>
<dbReference type="AlphaFoldDB" id="A0A1S3HV51"/>
<dbReference type="InParanoid" id="A0A1S3HV51"/>
<evidence type="ECO:0000313" key="1">
    <source>
        <dbReference type="Proteomes" id="UP000085678"/>
    </source>
</evidence>
<evidence type="ECO:0000313" key="2">
    <source>
        <dbReference type="RefSeq" id="XP_013389920.1"/>
    </source>
</evidence>
<dbReference type="PANTHER" id="PTHR21084:SF1">
    <property type="entry name" value="DENSE INCISORS"/>
    <property type="match status" value="1"/>
</dbReference>
<reference evidence="2" key="1">
    <citation type="submission" date="2025-08" db="UniProtKB">
        <authorList>
            <consortium name="RefSeq"/>
        </authorList>
    </citation>
    <scope>IDENTIFICATION</scope>
    <source>
        <tissue evidence="2">Gonads</tissue>
    </source>
</reference>
<dbReference type="RefSeq" id="XP_013389920.1">
    <property type="nucleotide sequence ID" value="XM_013534466.2"/>
</dbReference>
<sequence>MCRQQEVLVKKAHVLCPFEGVNAQMLSDIEKKGCEDILNRLSSEELISLKDTVTNKLIAVEGKREAIKVIISYTEDVQQLLRRKKVKRDLLFQYLYDNNVTVLPSAEKAALIHEILILWRSMPSKVQQEPEDINDESKTDVRVAAPEQRKPTSEGQKLAEHFVTWFYNMLNSHNPTCPSQAEDQFSHVHFFEDCRLKLVCDTTDSRFEEFGGAQLVCQRLLAFVQEELLIFNPNISPEGLRGLSEPHGLVVVMVCGTIHRQQTCLGIFEQSFGLVKDPHCENNWKIKYTNLKMLGTPVTQIPKLEQSSILPLPSTNLQ</sequence>
<dbReference type="Pfam" id="PF15008">
    <property type="entry name" value="DUF4518"/>
    <property type="match status" value="1"/>
</dbReference>
<keyword evidence="1" id="KW-1185">Reference proteome</keyword>
<accession>A0A1S3HV51</accession>
<proteinExistence type="predicted"/>
<dbReference type="PANTHER" id="PTHR21084">
    <property type="entry name" value="DENSE INCISORS"/>
    <property type="match status" value="1"/>
</dbReference>
<organism evidence="1 2">
    <name type="scientific">Lingula anatina</name>
    <name type="common">Brachiopod</name>
    <name type="synonym">Lingula unguis</name>
    <dbReference type="NCBI Taxonomy" id="7574"/>
    <lineage>
        <taxon>Eukaryota</taxon>
        <taxon>Metazoa</taxon>
        <taxon>Spiralia</taxon>
        <taxon>Lophotrochozoa</taxon>
        <taxon>Brachiopoda</taxon>
        <taxon>Linguliformea</taxon>
        <taxon>Lingulata</taxon>
        <taxon>Lingulida</taxon>
        <taxon>Linguloidea</taxon>
        <taxon>Lingulidae</taxon>
        <taxon>Lingula</taxon>
    </lineage>
</organism>
<dbReference type="STRING" id="7574.A0A1S3HV51"/>
<dbReference type="InterPro" id="IPR032710">
    <property type="entry name" value="NTF2-like_dom_sf"/>
</dbReference>
<protein>
    <submittedName>
        <fullName evidence="2">Uncharacterized protein C3orf38 homolog</fullName>
    </submittedName>
</protein>
<dbReference type="OrthoDB" id="6407068at2759"/>
<gene>
    <name evidence="2" type="primary">LOC106158468</name>
</gene>
<name>A0A1S3HV51_LINAN</name>
<dbReference type="GeneID" id="106158468"/>